<accession>Q0U491</accession>
<dbReference type="RefSeq" id="XP_001803635.1">
    <property type="nucleotide sequence ID" value="XM_001803583.1"/>
</dbReference>
<dbReference type="Proteomes" id="UP000001055">
    <property type="component" value="Unassembled WGS sequence"/>
</dbReference>
<name>Q0U491_PHANO</name>
<evidence type="ECO:0000256" key="1">
    <source>
        <dbReference type="SAM" id="MobiDB-lite"/>
    </source>
</evidence>
<protein>
    <submittedName>
        <fullName evidence="2">Uncharacterized protein</fullName>
    </submittedName>
</protein>
<organism evidence="2 3">
    <name type="scientific">Phaeosphaeria nodorum (strain SN15 / ATCC MYA-4574 / FGSC 10173)</name>
    <name type="common">Glume blotch fungus</name>
    <name type="synonym">Parastagonospora nodorum</name>
    <dbReference type="NCBI Taxonomy" id="321614"/>
    <lineage>
        <taxon>Eukaryota</taxon>
        <taxon>Fungi</taxon>
        <taxon>Dikarya</taxon>
        <taxon>Ascomycota</taxon>
        <taxon>Pezizomycotina</taxon>
        <taxon>Dothideomycetes</taxon>
        <taxon>Pleosporomycetidae</taxon>
        <taxon>Pleosporales</taxon>
        <taxon>Pleosporineae</taxon>
        <taxon>Phaeosphaeriaceae</taxon>
        <taxon>Parastagonospora</taxon>
    </lineage>
</organism>
<dbReference type="EMBL" id="CH445350">
    <property type="protein sequence ID" value="EAT79307.1"/>
    <property type="molecule type" value="Genomic_DNA"/>
</dbReference>
<dbReference type="GeneID" id="5980552"/>
<dbReference type="AlphaFoldDB" id="Q0U491"/>
<evidence type="ECO:0000313" key="2">
    <source>
        <dbReference type="EMBL" id="EAT79307.1"/>
    </source>
</evidence>
<gene>
    <name evidence="2" type="ORF">SNOG_13423</name>
</gene>
<dbReference type="InParanoid" id="Q0U491"/>
<evidence type="ECO:0000313" key="3">
    <source>
        <dbReference type="Proteomes" id="UP000001055"/>
    </source>
</evidence>
<dbReference type="VEuPathDB" id="FungiDB:JI435_134230"/>
<proteinExistence type="predicted"/>
<sequence>MQETRKYALGTPDQFGLRELGSPSPQKRRGLDPTAHTTPMLAATMEAPPFFYSAHEESTANPFSSGSSPHVESLLHGQPALALGFDKYVPAVRAGLQDPPFDHHDNPESIFGEIFPMDQHLIHRPANSSSWWPEGGAQHRPNLGSRHMPASYITPRAHEAINMYTPDGFQMTTAPITHSYTNMYTLGTFQMPIAPIEYDRTNSHGSSTAVQPVTTFPLHPLLSSRHLMRAFEVITGRSPTDGTVCNYTQEQVVQAVGDGNAYVSRGSVLNPVQAARVNGYVFNPEDRSLRRLDTPESRSGNPSITYPVQVDREWIIHVKIPRDLVERPFMRRKGGGAWFPPEGLLYMAVEHVGLHMDHFDVNGSTSPIYSQAAPGQVDIRLLGALNLTAYELVIWFPTHGRDWVDWSKRLAGNGWSPTHVARLANKARDTDETEGILKSTIENQFSKHAPLATRTETEVFSCDSWTPPSVPRLIDYHVRHLVTGVSRTEFPSGADRGPVTAAIEYFLDHPEHLMLKLGEMESFVAHFGLDIGTALVRPGSGLNLDRDAIGRLEPQLNKYRKLCEQRRKQLSS</sequence>
<dbReference type="KEGG" id="pno:SNOG_13423"/>
<reference evidence="3" key="1">
    <citation type="journal article" date="2007" name="Plant Cell">
        <title>Dothideomycete-plant interactions illuminated by genome sequencing and EST analysis of the wheat pathogen Stagonospora nodorum.</title>
        <authorList>
            <person name="Hane J.K."/>
            <person name="Lowe R.G."/>
            <person name="Solomon P.S."/>
            <person name="Tan K.C."/>
            <person name="Schoch C.L."/>
            <person name="Spatafora J.W."/>
            <person name="Crous P.W."/>
            <person name="Kodira C."/>
            <person name="Birren B.W."/>
            <person name="Galagan J.E."/>
            <person name="Torriani S.F."/>
            <person name="McDonald B.A."/>
            <person name="Oliver R.P."/>
        </authorList>
    </citation>
    <scope>NUCLEOTIDE SEQUENCE [LARGE SCALE GENOMIC DNA]</scope>
    <source>
        <strain evidence="3">SN15 / ATCC MYA-4574 / FGSC 10173</strain>
    </source>
</reference>
<feature type="region of interest" description="Disordered" evidence="1">
    <location>
        <begin position="1"/>
        <end position="34"/>
    </location>
</feature>